<name>A0A8T2LKV6_ASTMX</name>
<dbReference type="PANTHER" id="PTHR46791:SF11">
    <property type="entry name" value="INTEGRASE CATALYTIC DOMAIN-CONTAINING PROTEIN"/>
    <property type="match status" value="1"/>
</dbReference>
<feature type="domain" description="Integrase core" evidence="1">
    <location>
        <begin position="322"/>
        <end position="411"/>
    </location>
</feature>
<organism evidence="2 3">
    <name type="scientific">Astyanax mexicanus</name>
    <name type="common">Blind cave fish</name>
    <name type="synonym">Astyanax fasciatus mexicanus</name>
    <dbReference type="NCBI Taxonomy" id="7994"/>
    <lineage>
        <taxon>Eukaryota</taxon>
        <taxon>Metazoa</taxon>
        <taxon>Chordata</taxon>
        <taxon>Craniata</taxon>
        <taxon>Vertebrata</taxon>
        <taxon>Euteleostomi</taxon>
        <taxon>Actinopterygii</taxon>
        <taxon>Neopterygii</taxon>
        <taxon>Teleostei</taxon>
        <taxon>Ostariophysi</taxon>
        <taxon>Characiformes</taxon>
        <taxon>Characoidei</taxon>
        <taxon>Acestrorhamphidae</taxon>
        <taxon>Acestrorhamphinae</taxon>
        <taxon>Astyanax</taxon>
    </lineage>
</organism>
<evidence type="ECO:0000313" key="3">
    <source>
        <dbReference type="Proteomes" id="UP000752171"/>
    </source>
</evidence>
<proteinExistence type="predicted"/>
<dbReference type="InterPro" id="IPR058913">
    <property type="entry name" value="Integrase_dom_put"/>
</dbReference>
<protein>
    <recommendedName>
        <fullName evidence="1">Integrase core domain-containing protein</fullName>
    </recommendedName>
</protein>
<evidence type="ECO:0000259" key="1">
    <source>
        <dbReference type="Pfam" id="PF24764"/>
    </source>
</evidence>
<dbReference type="EMBL" id="JAICCE010000010">
    <property type="protein sequence ID" value="KAG9272179.1"/>
    <property type="molecule type" value="Genomic_DNA"/>
</dbReference>
<dbReference type="AlphaFoldDB" id="A0A8T2LKV6"/>
<accession>A0A8T2LKV6</accession>
<reference evidence="2 3" key="1">
    <citation type="submission" date="2021-07" db="EMBL/GenBank/DDBJ databases">
        <authorList>
            <person name="Imarazene B."/>
            <person name="Zahm M."/>
            <person name="Klopp C."/>
            <person name="Cabau C."/>
            <person name="Beille S."/>
            <person name="Jouanno E."/>
            <person name="Castinel A."/>
            <person name="Lluch J."/>
            <person name="Gil L."/>
            <person name="Kuchtly C."/>
            <person name="Lopez Roques C."/>
            <person name="Donnadieu C."/>
            <person name="Parrinello H."/>
            <person name="Journot L."/>
            <person name="Du K."/>
            <person name="Schartl M."/>
            <person name="Retaux S."/>
            <person name="Guiguen Y."/>
        </authorList>
    </citation>
    <scope>NUCLEOTIDE SEQUENCE [LARGE SCALE GENOMIC DNA]</scope>
    <source>
        <strain evidence="2">Pach_M1</strain>
        <tissue evidence="2">Testis</tissue>
    </source>
</reference>
<feature type="domain" description="Integrase core" evidence="1">
    <location>
        <begin position="257"/>
        <end position="321"/>
    </location>
</feature>
<feature type="non-terminal residue" evidence="2">
    <location>
        <position position="433"/>
    </location>
</feature>
<comment type="caution">
    <text evidence="2">The sequence shown here is derived from an EMBL/GenBank/DDBJ whole genome shotgun (WGS) entry which is preliminary data.</text>
</comment>
<sequence length="433" mass="49522">MSKRAQSLSNSQLANHNTALRSLGGASSLPSECRWRSAWKTMAGDHSRDTAIPVEAFRQDCISRLRTRLEHILSSNIPDFDYMLYVVSQERVFTSAVGLDFLPDVKEAMDGLYSCLTTLLASQDSPTFVSWEMGPHGRLRFNITAECLNKLFEIGLSASCVASILQISKSTVHRRMREYNISVSNMYSTLSDDELDTAVRNIKSRFPHAGYRTVKGCLQSEGHRVQWTRVRASMHRVDTAGILSRLSSMGCVVRRKYSVPGPLCMQHIDTNHKLIRYNIVVFGGIDGFSRKIMYLNAASNNRAATAYEFFMDGVRKFGWPYKSVKLLLIERLWRDVWVAVTHLYYDVLHTLEEDGLLDIADCLHLYCVHYTFLPRLKDDLSRFAHGWDHHPIRTEQNMTPNQLWSLGLMHNPVREPEMSEVIKKHCLIVVLIF</sequence>
<evidence type="ECO:0000313" key="2">
    <source>
        <dbReference type="EMBL" id="KAG9272179.1"/>
    </source>
</evidence>
<gene>
    <name evidence="2" type="ORF">AMEX_G13140</name>
</gene>
<dbReference type="Pfam" id="PF24764">
    <property type="entry name" value="rva_4"/>
    <property type="match status" value="2"/>
</dbReference>
<dbReference type="Proteomes" id="UP000752171">
    <property type="component" value="Unassembled WGS sequence"/>
</dbReference>
<dbReference type="PANTHER" id="PTHR46791">
    <property type="entry name" value="EXPRESSED PROTEIN"/>
    <property type="match status" value="1"/>
</dbReference>